<evidence type="ECO:0000256" key="2">
    <source>
        <dbReference type="SAM" id="MobiDB-lite"/>
    </source>
</evidence>
<dbReference type="OrthoDB" id="9798855at2"/>
<dbReference type="AlphaFoldDB" id="A0A0S4KYE4"/>
<evidence type="ECO:0000313" key="4">
    <source>
        <dbReference type="EMBL" id="CUQ68232.1"/>
    </source>
</evidence>
<dbReference type="SUPFAM" id="SSF54928">
    <property type="entry name" value="RNA-binding domain, RBD"/>
    <property type="match status" value="1"/>
</dbReference>
<name>A0A0S4KYE4_9BACT</name>
<dbReference type="SMART" id="SM00360">
    <property type="entry name" value="RRM"/>
    <property type="match status" value="1"/>
</dbReference>
<dbReference type="CDD" id="cd21608">
    <property type="entry name" value="RRM2_NsCP33_like"/>
    <property type="match status" value="1"/>
</dbReference>
<dbReference type="Pfam" id="PF00076">
    <property type="entry name" value="RRM_1"/>
    <property type="match status" value="1"/>
</dbReference>
<dbReference type="STRING" id="1715989.NITINOP_3260"/>
<dbReference type="RefSeq" id="WP_062487370.1">
    <property type="nucleotide sequence ID" value="NZ_LN885086.1"/>
</dbReference>
<dbReference type="PANTHER" id="PTHR48027">
    <property type="entry name" value="HETEROGENEOUS NUCLEAR RIBONUCLEOPROTEIN 87F-RELATED"/>
    <property type="match status" value="1"/>
</dbReference>
<dbReference type="GO" id="GO:0003723">
    <property type="term" value="F:RNA binding"/>
    <property type="evidence" value="ECO:0007669"/>
    <property type="project" value="UniProtKB-KW"/>
</dbReference>
<dbReference type="Gene3D" id="3.30.70.330">
    <property type="match status" value="1"/>
</dbReference>
<proteinExistence type="predicted"/>
<feature type="region of interest" description="Disordered" evidence="2">
    <location>
        <begin position="77"/>
        <end position="100"/>
    </location>
</feature>
<feature type="compositionally biased region" description="Gly residues" evidence="2">
    <location>
        <begin position="86"/>
        <end position="100"/>
    </location>
</feature>
<protein>
    <submittedName>
        <fullName evidence="4">Putative RNA-binding protein RbpA</fullName>
    </submittedName>
</protein>
<keyword evidence="5" id="KW-1185">Reference proteome</keyword>
<reference evidence="5" key="1">
    <citation type="submission" date="2015-09" db="EMBL/GenBank/DDBJ databases">
        <authorList>
            <person name="Daims H."/>
        </authorList>
    </citation>
    <scope>NUCLEOTIDE SEQUENCE [LARGE SCALE GENOMIC DNA]</scope>
</reference>
<dbReference type="Proteomes" id="UP000066284">
    <property type="component" value="Chromosome 1"/>
</dbReference>
<dbReference type="InterPro" id="IPR035979">
    <property type="entry name" value="RBD_domain_sf"/>
</dbReference>
<evidence type="ECO:0000259" key="3">
    <source>
        <dbReference type="PROSITE" id="PS50102"/>
    </source>
</evidence>
<sequence>MGAKIYVGGLPYATTEQQLSDLFAAHGTVASARIITDKFTGQSRGFGFVEMSSESEAQAAIAALNGTQFGGRTLTVNEARPQEPRQGGGGRGGFGGGGRN</sequence>
<dbReference type="EMBL" id="LN885086">
    <property type="protein sequence ID" value="CUQ68232.1"/>
    <property type="molecule type" value="Genomic_DNA"/>
</dbReference>
<feature type="domain" description="RRM" evidence="3">
    <location>
        <begin position="3"/>
        <end position="81"/>
    </location>
</feature>
<dbReference type="InterPro" id="IPR000504">
    <property type="entry name" value="RRM_dom"/>
</dbReference>
<organism evidence="4 5">
    <name type="scientific">Candidatus Nitrospira inopinata</name>
    <dbReference type="NCBI Taxonomy" id="1715989"/>
    <lineage>
        <taxon>Bacteria</taxon>
        <taxon>Pseudomonadati</taxon>
        <taxon>Nitrospirota</taxon>
        <taxon>Nitrospiria</taxon>
        <taxon>Nitrospirales</taxon>
        <taxon>Nitrospiraceae</taxon>
        <taxon>Nitrospira</taxon>
    </lineage>
</organism>
<evidence type="ECO:0000313" key="5">
    <source>
        <dbReference type="Proteomes" id="UP000066284"/>
    </source>
</evidence>
<dbReference type="KEGG" id="nio:NITINOP_3260"/>
<dbReference type="InterPro" id="IPR012677">
    <property type="entry name" value="Nucleotide-bd_a/b_plait_sf"/>
</dbReference>
<accession>A0A0S4KYE4</accession>
<dbReference type="InterPro" id="IPR052462">
    <property type="entry name" value="SLIRP/GR-RBP-like"/>
</dbReference>
<dbReference type="PROSITE" id="PS50102">
    <property type="entry name" value="RRM"/>
    <property type="match status" value="1"/>
</dbReference>
<keyword evidence="1" id="KW-0694">RNA-binding</keyword>
<gene>
    <name evidence="4" type="primary">rbpA</name>
    <name evidence="4" type="ORF">NITINOP_3260</name>
</gene>
<dbReference type="InterPro" id="IPR048289">
    <property type="entry name" value="RRM2_NsCP33-like"/>
</dbReference>
<evidence type="ECO:0000256" key="1">
    <source>
        <dbReference type="ARBA" id="ARBA00022884"/>
    </source>
</evidence>